<evidence type="ECO:0000313" key="8">
    <source>
        <dbReference type="Proteomes" id="UP000286415"/>
    </source>
</evidence>
<dbReference type="InterPro" id="IPR033121">
    <property type="entry name" value="PEPTIDASE_A1"/>
</dbReference>
<dbReference type="InterPro" id="IPR034164">
    <property type="entry name" value="Pepsin-like_dom"/>
</dbReference>
<dbReference type="PROSITE" id="PS00141">
    <property type="entry name" value="ASP_PROTEASE"/>
    <property type="match status" value="2"/>
</dbReference>
<dbReference type="InterPro" id="IPR001461">
    <property type="entry name" value="Aspartic_peptidase_A1"/>
</dbReference>
<comment type="similarity">
    <text evidence="1 4">Belongs to the peptidase A1 family.</text>
</comment>
<dbReference type="Pfam" id="PF00026">
    <property type="entry name" value="Asp"/>
    <property type="match status" value="1"/>
</dbReference>
<dbReference type="PANTHER" id="PTHR47966">
    <property type="entry name" value="BETA-SITE APP-CLEAVING ENZYME, ISOFORM A-RELATED"/>
    <property type="match status" value="1"/>
</dbReference>
<reference evidence="7 8" key="2">
    <citation type="journal article" date="2021" name="Genomics">
        <title>High-quality reference genome for Clonorchis sinensis.</title>
        <authorList>
            <person name="Young N.D."/>
            <person name="Stroehlein A.J."/>
            <person name="Kinkar L."/>
            <person name="Wang T."/>
            <person name="Sohn W.M."/>
            <person name="Chang B.C.H."/>
            <person name="Kaur P."/>
            <person name="Weisz D."/>
            <person name="Dudchenko O."/>
            <person name="Aiden E.L."/>
            <person name="Korhonen P.K."/>
            <person name="Gasser R.B."/>
        </authorList>
    </citation>
    <scope>NUCLEOTIDE SEQUENCE [LARGE SCALE GENOMIC DNA]</scope>
    <source>
        <strain evidence="7">Cs-k2</strain>
    </source>
</reference>
<evidence type="ECO:0000256" key="5">
    <source>
        <dbReference type="SAM" id="SignalP"/>
    </source>
</evidence>
<comment type="caution">
    <text evidence="7">The sequence shown here is derived from an EMBL/GenBank/DDBJ whole genome shotgun (WGS) entry which is preliminary data.</text>
</comment>
<dbReference type="OrthoDB" id="5853681at2759"/>
<protein>
    <submittedName>
        <fullName evidence="7">Plasmepsin-2</fullName>
    </submittedName>
</protein>
<keyword evidence="5" id="KW-0732">Signal</keyword>
<dbReference type="SUPFAM" id="SSF50630">
    <property type="entry name" value="Acid proteases"/>
    <property type="match status" value="1"/>
</dbReference>
<dbReference type="PROSITE" id="PS51767">
    <property type="entry name" value="PEPTIDASE_A1"/>
    <property type="match status" value="1"/>
</dbReference>
<evidence type="ECO:0000256" key="4">
    <source>
        <dbReference type="RuleBase" id="RU000454"/>
    </source>
</evidence>
<dbReference type="GO" id="GO:0006508">
    <property type="term" value="P:proteolysis"/>
    <property type="evidence" value="ECO:0007669"/>
    <property type="project" value="UniProtKB-KW"/>
</dbReference>
<accession>A0A8T1MY01</accession>
<dbReference type="Proteomes" id="UP000286415">
    <property type="component" value="Unassembled WGS sequence"/>
</dbReference>
<dbReference type="GO" id="GO:0004190">
    <property type="term" value="F:aspartic-type endopeptidase activity"/>
    <property type="evidence" value="ECO:0007669"/>
    <property type="project" value="UniProtKB-KW"/>
</dbReference>
<keyword evidence="8" id="KW-1185">Reference proteome</keyword>
<dbReference type="InterPro" id="IPR021109">
    <property type="entry name" value="Peptidase_aspartic_dom_sf"/>
</dbReference>
<dbReference type="PRINTS" id="PR00792">
    <property type="entry name" value="PEPSIN"/>
</dbReference>
<feature type="active site" evidence="2">
    <location>
        <position position="64"/>
    </location>
</feature>
<keyword evidence="4" id="KW-0064">Aspartyl protease</keyword>
<dbReference type="CDD" id="cd05471">
    <property type="entry name" value="pepsin_like"/>
    <property type="match status" value="1"/>
</dbReference>
<gene>
    <name evidence="7" type="ORF">CSKR_113309</name>
</gene>
<feature type="signal peptide" evidence="5">
    <location>
        <begin position="1"/>
        <end position="17"/>
    </location>
</feature>
<feature type="active site" evidence="2">
    <location>
        <position position="249"/>
    </location>
</feature>
<evidence type="ECO:0000256" key="3">
    <source>
        <dbReference type="PIRSR" id="PIRSR601461-2"/>
    </source>
</evidence>
<evidence type="ECO:0000256" key="2">
    <source>
        <dbReference type="PIRSR" id="PIRSR601461-1"/>
    </source>
</evidence>
<evidence type="ECO:0000259" key="6">
    <source>
        <dbReference type="PROSITE" id="PS51767"/>
    </source>
</evidence>
<keyword evidence="4" id="KW-0645">Protease</keyword>
<dbReference type="EMBL" id="NIRI02000010">
    <property type="protein sequence ID" value="KAG5453786.1"/>
    <property type="molecule type" value="Genomic_DNA"/>
</dbReference>
<keyword evidence="3" id="KW-1015">Disulfide bond</keyword>
<dbReference type="AlphaFoldDB" id="A0A8T1MY01"/>
<feature type="domain" description="Peptidase A1" evidence="6">
    <location>
        <begin position="46"/>
        <end position="358"/>
    </location>
</feature>
<proteinExistence type="inferred from homology"/>
<dbReference type="Gene3D" id="2.40.70.10">
    <property type="entry name" value="Acid Proteases"/>
    <property type="match status" value="2"/>
</dbReference>
<dbReference type="InterPro" id="IPR001969">
    <property type="entry name" value="Aspartic_peptidase_AS"/>
</dbReference>
<reference evidence="7 8" key="1">
    <citation type="journal article" date="2018" name="Biotechnol. Adv.">
        <title>Improved genomic resources and new bioinformatic workflow for the carcinogenic parasite Clonorchis sinensis: Biotechnological implications.</title>
        <authorList>
            <person name="Wang D."/>
            <person name="Korhonen P.K."/>
            <person name="Gasser R.B."/>
            <person name="Young N.D."/>
        </authorList>
    </citation>
    <scope>NUCLEOTIDE SEQUENCE [LARGE SCALE GENOMIC DNA]</scope>
    <source>
        <strain evidence="7">Cs-k2</strain>
    </source>
</reference>
<feature type="chain" id="PRO_5035736128" evidence="5">
    <location>
        <begin position="18"/>
        <end position="368"/>
    </location>
</feature>
<sequence length="368" mass="41070">MLSTLLFLTACIGSTKGLKIVERGGATAQRQKTIKVPLFADEADFYYGVVGIGTPSKDFRLLFDTGSTILWVHNKDARHDLRPFKNIFDSNKSSTFVDSTTAFRAKYATFAVYGFVSTDILKLGDRSLTGTFGPANFFDGQPNQHSWNDGILGLGRRQVYSQFKTMFVDQLFEQGLISRRVFAFVFCKYPLRDATVIFGEITTDHIPGEVSFVKPSQTERFPNHWVIPINRIELSTGETLATGVHALLDTGTPLSYLPVHVTNRLYALIGATKLVNRNVVACDRVPSMPTLRFNFGSFELLLEPQQYIFVSGSERSPICWPTIRPALPGMAFELVLGLQFLKHFHTVFDVDADQVGFFDPRLLGPSSA</sequence>
<keyword evidence="4" id="KW-0378">Hydrolase</keyword>
<evidence type="ECO:0000313" key="7">
    <source>
        <dbReference type="EMBL" id="KAG5453786.1"/>
    </source>
</evidence>
<evidence type="ECO:0000256" key="1">
    <source>
        <dbReference type="ARBA" id="ARBA00007447"/>
    </source>
</evidence>
<dbReference type="PANTHER" id="PTHR47966:SF51">
    <property type="entry name" value="BETA-SITE APP-CLEAVING ENZYME, ISOFORM A-RELATED"/>
    <property type="match status" value="1"/>
</dbReference>
<feature type="disulfide bond" evidence="3">
    <location>
        <begin position="282"/>
        <end position="319"/>
    </location>
</feature>
<name>A0A8T1MY01_CLOSI</name>
<organism evidence="7 8">
    <name type="scientific">Clonorchis sinensis</name>
    <name type="common">Chinese liver fluke</name>
    <dbReference type="NCBI Taxonomy" id="79923"/>
    <lineage>
        <taxon>Eukaryota</taxon>
        <taxon>Metazoa</taxon>
        <taxon>Spiralia</taxon>
        <taxon>Lophotrochozoa</taxon>
        <taxon>Platyhelminthes</taxon>
        <taxon>Trematoda</taxon>
        <taxon>Digenea</taxon>
        <taxon>Opisthorchiida</taxon>
        <taxon>Opisthorchiata</taxon>
        <taxon>Opisthorchiidae</taxon>
        <taxon>Clonorchis</taxon>
    </lineage>
</organism>